<organism evidence="1">
    <name type="scientific">Anguilla anguilla</name>
    <name type="common">European freshwater eel</name>
    <name type="synonym">Muraena anguilla</name>
    <dbReference type="NCBI Taxonomy" id="7936"/>
    <lineage>
        <taxon>Eukaryota</taxon>
        <taxon>Metazoa</taxon>
        <taxon>Chordata</taxon>
        <taxon>Craniata</taxon>
        <taxon>Vertebrata</taxon>
        <taxon>Euteleostomi</taxon>
        <taxon>Actinopterygii</taxon>
        <taxon>Neopterygii</taxon>
        <taxon>Teleostei</taxon>
        <taxon>Anguilliformes</taxon>
        <taxon>Anguillidae</taxon>
        <taxon>Anguilla</taxon>
    </lineage>
</organism>
<dbReference type="AlphaFoldDB" id="A0A0E9R4B1"/>
<name>A0A0E9R4B1_ANGAN</name>
<dbReference type="EMBL" id="GBXM01084628">
    <property type="protein sequence ID" value="JAH23949.1"/>
    <property type="molecule type" value="Transcribed_RNA"/>
</dbReference>
<sequence length="30" mass="3427">MPISESYILQTFITSRILNKVSIMDLPGMQ</sequence>
<evidence type="ECO:0000313" key="1">
    <source>
        <dbReference type="EMBL" id="JAH23949.1"/>
    </source>
</evidence>
<proteinExistence type="predicted"/>
<reference evidence="1" key="2">
    <citation type="journal article" date="2015" name="Fish Shellfish Immunol.">
        <title>Early steps in the European eel (Anguilla anguilla)-Vibrio vulnificus interaction in the gills: Role of the RtxA13 toxin.</title>
        <authorList>
            <person name="Callol A."/>
            <person name="Pajuelo D."/>
            <person name="Ebbesson L."/>
            <person name="Teles M."/>
            <person name="MacKenzie S."/>
            <person name="Amaro C."/>
        </authorList>
    </citation>
    <scope>NUCLEOTIDE SEQUENCE</scope>
</reference>
<protein>
    <submittedName>
        <fullName evidence="1">Uncharacterized protein</fullName>
    </submittedName>
</protein>
<reference evidence="1" key="1">
    <citation type="submission" date="2014-11" db="EMBL/GenBank/DDBJ databases">
        <authorList>
            <person name="Amaro Gonzalez C."/>
        </authorList>
    </citation>
    <scope>NUCLEOTIDE SEQUENCE</scope>
</reference>
<accession>A0A0E9R4B1</accession>